<evidence type="ECO:0000256" key="10">
    <source>
        <dbReference type="ARBA" id="ARBA00022989"/>
    </source>
</evidence>
<dbReference type="OrthoDB" id="9766909at2"/>
<evidence type="ECO:0000256" key="7">
    <source>
        <dbReference type="ARBA" id="ARBA00022801"/>
    </source>
</evidence>
<dbReference type="PIR" id="E84053">
    <property type="entry name" value="E84053"/>
</dbReference>
<dbReference type="InterPro" id="IPR001264">
    <property type="entry name" value="Glyco_trans_51"/>
</dbReference>
<feature type="domain" description="Glycosyl transferase family 51" evidence="20">
    <location>
        <begin position="97"/>
        <end position="280"/>
    </location>
</feature>
<dbReference type="SUPFAM" id="SSF49265">
    <property type="entry name" value="Fibronectin type III"/>
    <property type="match status" value="1"/>
</dbReference>
<feature type="region of interest" description="Disordered" evidence="17">
    <location>
        <begin position="885"/>
        <end position="966"/>
    </location>
</feature>
<dbReference type="InterPro" id="IPR001460">
    <property type="entry name" value="PCN-bd_Tpept"/>
</dbReference>
<feature type="transmembrane region" description="Helical" evidence="18">
    <location>
        <begin position="30"/>
        <end position="62"/>
    </location>
</feature>
<dbReference type="Pfam" id="PF00912">
    <property type="entry name" value="Transgly"/>
    <property type="match status" value="1"/>
</dbReference>
<dbReference type="Gene3D" id="3.40.710.10">
    <property type="entry name" value="DD-peptidase/beta-lactamase superfamily"/>
    <property type="match status" value="1"/>
</dbReference>
<dbReference type="InterPro" id="IPR012338">
    <property type="entry name" value="Beta-lactam/transpept-like"/>
</dbReference>
<dbReference type="GO" id="GO:0009002">
    <property type="term" value="F:serine-type D-Ala-D-Ala carboxypeptidase activity"/>
    <property type="evidence" value="ECO:0007669"/>
    <property type="project" value="UniProtKB-EC"/>
</dbReference>
<dbReference type="Gene3D" id="2.60.40.10">
    <property type="entry name" value="Immunoglobulins"/>
    <property type="match status" value="1"/>
</dbReference>
<dbReference type="EMBL" id="BA000004">
    <property type="protein sequence ID" value="BAB06948.1"/>
    <property type="molecule type" value="Genomic_DNA"/>
</dbReference>
<evidence type="ECO:0000256" key="9">
    <source>
        <dbReference type="ARBA" id="ARBA00022984"/>
    </source>
</evidence>
<evidence type="ECO:0000259" key="20">
    <source>
        <dbReference type="Pfam" id="PF00912"/>
    </source>
</evidence>
<sequence length="966" mass="107035">MKNALSQIRSRIQSIITILREKKIFRGIGVTYLVAWNLTLVFLVGALVLFVFIGSAGAGYFASLVRDEPLRSADEMRQDIFDYEETSQVFFANNVYLGELPAEVERHYVALDDISEHLIHAIIATEDEYFYEHDGIVPKAILRATYQEFAGSSVQTGGSTLTQQLIKNQILTSDVSFDRKATEILLAMRLEHFLEKEEILEAYLNVVPFGRNASGRQVAGAQAAAKGIFGVDAKDLNLPQAAFIAGLPQSPFGYTPFTSTGEVKEDLEPGLRRMKTVLNRLYTNGYITESELEEALDYDIRENLTNRKKSPIEKYPYLTYEVMKRGEEVLYNLKLKELDVDLDELEEEERQSLLNNLREEAKHELRHNGYRIHTTIDKNIYEAMNNAVKDDSLFGPTIAGEQEQVGALLLENSTGAIKGFVAGRDEGSAEDQYNHATQAYRPNGSTMKPLLAYGPAMEIGAAQPGFVIPDTPATYPGTSTPINNFDRTHMGLISVRESLARSRNVPAVRAFLQVPHEQSRETMRKLGFQLNDGEPYPAAALGATDHNVTVEQNTNAFATFANGGQYVESYMIEKIETADGTVIYEHKSKSVDVFTPQTSYLMIDMMRDVLRGVGTANSLPGRMKFSADWAGKTGTSSEVKDSWFVGLNPNVTLGVWIGYDTPKTIQSPWNGLRYGPRTQQIWARIANAAYDENPELMAPNQSFEMPEGIVRRSVCSITGTAPSKACEQAGLVTSDLFNAKFLPKSGDDGLESARYVTINGKNYLALDSTPQEFTEAGLRLSSGAWNMDNMGQYLPDNLKGLIPDKKAPNNGKTPGPVSNIRLNGTTLQWDKHTAGDIVGYRIYRVNGGSAERVGSVKGNETTSYNVSNGNHSYYVTAVDSVGRESSRSSAVQGKTASVSSKSSQTSSDEKKEEKKKEEKKEEKNEEKKDDKKKQENEQNNKREDDKPDDDGGSDDGDDDSSSDDDR</sequence>
<keyword evidence="7" id="KW-0378">Hydrolase</keyword>
<protein>
    <submittedName>
        <fullName evidence="21">Penicillin-binding protein 1A</fullName>
    </submittedName>
</protein>
<evidence type="ECO:0000256" key="13">
    <source>
        <dbReference type="ARBA" id="ARBA00023316"/>
    </source>
</evidence>
<evidence type="ECO:0000313" key="21">
    <source>
        <dbReference type="EMBL" id="BAB06948.1"/>
    </source>
</evidence>
<comment type="catalytic activity">
    <reaction evidence="14">
        <text>Preferential cleavage: (Ac)2-L-Lys-D-Ala-|-D-Ala. Also transpeptidation of peptidyl-alanyl moieties that are N-acyl substituents of D-alanine.</text>
        <dbReference type="EC" id="3.4.16.4"/>
    </reaction>
</comment>
<keyword evidence="2" id="KW-0121">Carboxypeptidase</keyword>
<keyword evidence="4" id="KW-0328">Glycosyltransferase</keyword>
<keyword evidence="5" id="KW-0808">Transferase</keyword>
<reference evidence="21 22" key="1">
    <citation type="journal article" date="2000" name="Nucleic Acids Res.">
        <title>Complete genome sequence of the alkaliphilic bacterium Bacillus halodurans and genomic sequence comparison with Bacillus subtilis.</title>
        <authorList>
            <person name="Takami H."/>
            <person name="Nakasone K."/>
            <person name="Takaki Y."/>
            <person name="Maeno G."/>
            <person name="Sasaki R."/>
            <person name="Masui N."/>
            <person name="Fuji F."/>
            <person name="Hirama C."/>
            <person name="Nakamura Y."/>
            <person name="Ogasawara N."/>
            <person name="Kuhara S."/>
            <person name="Horikoshi K."/>
        </authorList>
    </citation>
    <scope>NUCLEOTIDE SEQUENCE [LARGE SCALE GENOMIC DNA]</scope>
    <source>
        <strain evidence="22">ATCC BAA-125 / DSM 18197 / FERM 7344 / JCM 9153 / C-125</strain>
    </source>
</reference>
<keyword evidence="10 18" id="KW-1133">Transmembrane helix</keyword>
<dbReference type="GO" id="GO:0009252">
    <property type="term" value="P:peptidoglycan biosynthetic process"/>
    <property type="evidence" value="ECO:0007669"/>
    <property type="project" value="UniProtKB-KW"/>
</dbReference>
<evidence type="ECO:0000256" key="12">
    <source>
        <dbReference type="ARBA" id="ARBA00023268"/>
    </source>
</evidence>
<feature type="compositionally biased region" description="Acidic residues" evidence="17">
    <location>
        <begin position="946"/>
        <end position="966"/>
    </location>
</feature>
<accession>Q9K7X8</accession>
<dbReference type="GO" id="GO:0071555">
    <property type="term" value="P:cell wall organization"/>
    <property type="evidence" value="ECO:0007669"/>
    <property type="project" value="UniProtKB-KW"/>
</dbReference>
<dbReference type="InterPro" id="IPR013783">
    <property type="entry name" value="Ig-like_fold"/>
</dbReference>
<evidence type="ECO:0000256" key="18">
    <source>
        <dbReference type="SAM" id="Phobius"/>
    </source>
</evidence>
<evidence type="ECO:0000256" key="11">
    <source>
        <dbReference type="ARBA" id="ARBA00023136"/>
    </source>
</evidence>
<dbReference type="GO" id="GO:0008658">
    <property type="term" value="F:penicillin binding"/>
    <property type="evidence" value="ECO:0007669"/>
    <property type="project" value="InterPro"/>
</dbReference>
<keyword evidence="1" id="KW-1003">Cell membrane</keyword>
<dbReference type="AlphaFoldDB" id="Q9K7X8"/>
<dbReference type="GO" id="GO:0006508">
    <property type="term" value="P:proteolysis"/>
    <property type="evidence" value="ECO:0007669"/>
    <property type="project" value="UniProtKB-KW"/>
</dbReference>
<evidence type="ECO:0000256" key="4">
    <source>
        <dbReference type="ARBA" id="ARBA00022676"/>
    </source>
</evidence>
<gene>
    <name evidence="21" type="primary">pdpF</name>
</gene>
<dbReference type="GO" id="GO:0030288">
    <property type="term" value="C:outer membrane-bounded periplasmic space"/>
    <property type="evidence" value="ECO:0007669"/>
    <property type="project" value="TreeGrafter"/>
</dbReference>
<evidence type="ECO:0000256" key="1">
    <source>
        <dbReference type="ARBA" id="ARBA00022475"/>
    </source>
</evidence>
<feature type="domain" description="Penicillin-binding protein transpeptidase" evidence="19">
    <location>
        <begin position="406"/>
        <end position="652"/>
    </location>
</feature>
<proteinExistence type="predicted"/>
<comment type="catalytic activity">
    <reaction evidence="15">
        <text>[GlcNAc-(1-&gt;4)-Mur2Ac(oyl-L-Ala-gamma-D-Glu-L-Lys-D-Ala-D-Ala)](n)-di-trans,octa-cis-undecaprenyl diphosphate + beta-D-GlcNAc-(1-&gt;4)-Mur2Ac(oyl-L-Ala-gamma-D-Glu-L-Lys-D-Ala-D-Ala)-di-trans,octa-cis-undecaprenyl diphosphate = [GlcNAc-(1-&gt;4)-Mur2Ac(oyl-L-Ala-gamma-D-Glu-L-Lys-D-Ala-D-Ala)](n+1)-di-trans,octa-cis-undecaprenyl diphosphate + di-trans,octa-cis-undecaprenyl diphosphate + H(+)</text>
        <dbReference type="Rhea" id="RHEA:23708"/>
        <dbReference type="Rhea" id="RHEA-COMP:9602"/>
        <dbReference type="Rhea" id="RHEA-COMP:9603"/>
        <dbReference type="ChEBI" id="CHEBI:15378"/>
        <dbReference type="ChEBI" id="CHEBI:58405"/>
        <dbReference type="ChEBI" id="CHEBI:60033"/>
        <dbReference type="ChEBI" id="CHEBI:78435"/>
        <dbReference type="EC" id="2.4.99.28"/>
    </reaction>
</comment>
<evidence type="ECO:0000259" key="19">
    <source>
        <dbReference type="Pfam" id="PF00905"/>
    </source>
</evidence>
<dbReference type="PANTHER" id="PTHR32282:SF32">
    <property type="entry name" value="PENICILLIN-BINDING PROTEIN 2A"/>
    <property type="match status" value="1"/>
</dbReference>
<evidence type="ECO:0000256" key="16">
    <source>
        <dbReference type="SAM" id="Coils"/>
    </source>
</evidence>
<dbReference type="CAZy" id="GT51">
    <property type="family name" value="Glycosyltransferase Family 51"/>
</dbReference>
<evidence type="ECO:0000256" key="8">
    <source>
        <dbReference type="ARBA" id="ARBA00022960"/>
    </source>
</evidence>
<feature type="coiled-coil region" evidence="16">
    <location>
        <begin position="328"/>
        <end position="362"/>
    </location>
</feature>
<name>Q9K7X8_HALH5</name>
<dbReference type="RefSeq" id="WP_010899372.1">
    <property type="nucleotide sequence ID" value="NC_002570.2"/>
</dbReference>
<evidence type="ECO:0000256" key="15">
    <source>
        <dbReference type="ARBA" id="ARBA00049902"/>
    </source>
</evidence>
<dbReference type="KEGG" id="bha:BH3229"/>
<keyword evidence="3" id="KW-0645">Protease</keyword>
<organism evidence="21 22">
    <name type="scientific">Halalkalibacterium halodurans (strain ATCC BAA-125 / DSM 18197 / FERM 7344 / JCM 9153 / C-125)</name>
    <name type="common">Bacillus halodurans</name>
    <dbReference type="NCBI Taxonomy" id="272558"/>
    <lineage>
        <taxon>Bacteria</taxon>
        <taxon>Bacillati</taxon>
        <taxon>Bacillota</taxon>
        <taxon>Bacilli</taxon>
        <taxon>Bacillales</taxon>
        <taxon>Bacillaceae</taxon>
        <taxon>Halalkalibacterium (ex Joshi et al. 2022)</taxon>
    </lineage>
</organism>
<keyword evidence="9" id="KW-0573">Peptidoglycan synthesis</keyword>
<keyword evidence="6 18" id="KW-0812">Transmembrane</keyword>
<dbReference type="GO" id="GO:0008955">
    <property type="term" value="F:peptidoglycan glycosyltransferase activity"/>
    <property type="evidence" value="ECO:0007669"/>
    <property type="project" value="UniProtKB-EC"/>
</dbReference>
<dbReference type="GO" id="GO:0008360">
    <property type="term" value="P:regulation of cell shape"/>
    <property type="evidence" value="ECO:0007669"/>
    <property type="project" value="UniProtKB-KW"/>
</dbReference>
<keyword evidence="12" id="KW-0511">Multifunctional enzyme</keyword>
<dbReference type="STRING" id="272558.gene:10729141"/>
<keyword evidence="8" id="KW-0133">Cell shape</keyword>
<keyword evidence="11 18" id="KW-0472">Membrane</keyword>
<feature type="compositionally biased region" description="Low complexity" evidence="17">
    <location>
        <begin position="897"/>
        <end position="906"/>
    </location>
</feature>
<dbReference type="InterPro" id="IPR036950">
    <property type="entry name" value="PBP_transglycosylase"/>
</dbReference>
<dbReference type="eggNOG" id="COG0744">
    <property type="taxonomic scope" value="Bacteria"/>
</dbReference>
<evidence type="ECO:0000256" key="5">
    <source>
        <dbReference type="ARBA" id="ARBA00022679"/>
    </source>
</evidence>
<dbReference type="InterPro" id="IPR023346">
    <property type="entry name" value="Lysozyme-like_dom_sf"/>
</dbReference>
<dbReference type="InterPro" id="IPR036116">
    <property type="entry name" value="FN3_sf"/>
</dbReference>
<dbReference type="SUPFAM" id="SSF56601">
    <property type="entry name" value="beta-lactamase/transpeptidase-like"/>
    <property type="match status" value="1"/>
</dbReference>
<dbReference type="InterPro" id="IPR050396">
    <property type="entry name" value="Glycosyltr_51/Transpeptidase"/>
</dbReference>
<dbReference type="Gene3D" id="1.10.3810.10">
    <property type="entry name" value="Biosynthetic peptidoglycan transglycosylase-like"/>
    <property type="match status" value="1"/>
</dbReference>
<evidence type="ECO:0000256" key="17">
    <source>
        <dbReference type="SAM" id="MobiDB-lite"/>
    </source>
</evidence>
<dbReference type="HOGENOM" id="CLU_006354_2_0_9"/>
<dbReference type="PANTHER" id="PTHR32282">
    <property type="entry name" value="BINDING PROTEIN TRANSPEPTIDASE, PUTATIVE-RELATED"/>
    <property type="match status" value="1"/>
</dbReference>
<evidence type="ECO:0000256" key="2">
    <source>
        <dbReference type="ARBA" id="ARBA00022645"/>
    </source>
</evidence>
<evidence type="ECO:0000256" key="14">
    <source>
        <dbReference type="ARBA" id="ARBA00034000"/>
    </source>
</evidence>
<keyword evidence="16" id="KW-0175">Coiled coil</keyword>
<evidence type="ECO:0000313" key="22">
    <source>
        <dbReference type="Proteomes" id="UP000001258"/>
    </source>
</evidence>
<dbReference type="MEROPS" id="X52.001"/>
<keyword evidence="13" id="KW-0961">Cell wall biogenesis/degradation</keyword>
<dbReference type="SUPFAM" id="SSF53955">
    <property type="entry name" value="Lysozyme-like"/>
    <property type="match status" value="1"/>
</dbReference>
<evidence type="ECO:0000256" key="3">
    <source>
        <dbReference type="ARBA" id="ARBA00022670"/>
    </source>
</evidence>
<keyword evidence="22" id="KW-1185">Reference proteome</keyword>
<feature type="compositionally biased region" description="Basic and acidic residues" evidence="17">
    <location>
        <begin position="907"/>
        <end position="945"/>
    </location>
</feature>
<feature type="compositionally biased region" description="Polar residues" evidence="17">
    <location>
        <begin position="887"/>
        <end position="896"/>
    </location>
</feature>
<dbReference type="Pfam" id="PF00905">
    <property type="entry name" value="Transpeptidase"/>
    <property type="match status" value="1"/>
</dbReference>
<evidence type="ECO:0000256" key="6">
    <source>
        <dbReference type="ARBA" id="ARBA00022692"/>
    </source>
</evidence>
<dbReference type="Proteomes" id="UP000001258">
    <property type="component" value="Chromosome"/>
</dbReference>